<dbReference type="EMBL" id="NHYE01000676">
    <property type="protein sequence ID" value="PPR04026.1"/>
    <property type="molecule type" value="Genomic_DNA"/>
</dbReference>
<keyword evidence="4" id="KW-1185">Reference proteome</keyword>
<evidence type="ECO:0000256" key="2">
    <source>
        <dbReference type="SAM" id="Phobius"/>
    </source>
</evidence>
<dbReference type="Pfam" id="PF18758">
    <property type="entry name" value="KDZ"/>
    <property type="match status" value="1"/>
</dbReference>
<feature type="compositionally biased region" description="Acidic residues" evidence="1">
    <location>
        <begin position="805"/>
        <end position="816"/>
    </location>
</feature>
<gene>
    <name evidence="3" type="ORF">CVT26_001447</name>
</gene>
<feature type="region of interest" description="Disordered" evidence="1">
    <location>
        <begin position="532"/>
        <end position="569"/>
    </location>
</feature>
<keyword evidence="2" id="KW-0472">Membrane</keyword>
<feature type="transmembrane region" description="Helical" evidence="2">
    <location>
        <begin position="115"/>
        <end position="133"/>
    </location>
</feature>
<dbReference type="OrthoDB" id="2682806at2759"/>
<feature type="compositionally biased region" description="Low complexity" evidence="1">
    <location>
        <begin position="715"/>
        <end position="728"/>
    </location>
</feature>
<feature type="compositionally biased region" description="Basic and acidic residues" evidence="1">
    <location>
        <begin position="752"/>
        <end position="764"/>
    </location>
</feature>
<dbReference type="STRING" id="231916.A0A409YLV9"/>
<comment type="caution">
    <text evidence="3">The sequence shown here is derived from an EMBL/GenBank/DDBJ whole genome shotgun (WGS) entry which is preliminary data.</text>
</comment>
<organism evidence="3 4">
    <name type="scientific">Gymnopilus dilepis</name>
    <dbReference type="NCBI Taxonomy" id="231916"/>
    <lineage>
        <taxon>Eukaryota</taxon>
        <taxon>Fungi</taxon>
        <taxon>Dikarya</taxon>
        <taxon>Basidiomycota</taxon>
        <taxon>Agaricomycotina</taxon>
        <taxon>Agaricomycetes</taxon>
        <taxon>Agaricomycetidae</taxon>
        <taxon>Agaricales</taxon>
        <taxon>Agaricineae</taxon>
        <taxon>Hymenogastraceae</taxon>
        <taxon>Gymnopilus</taxon>
    </lineage>
</organism>
<dbReference type="AlphaFoldDB" id="A0A409YLV9"/>
<feature type="compositionally biased region" description="Acidic residues" evidence="1">
    <location>
        <begin position="825"/>
        <end position="838"/>
    </location>
</feature>
<protein>
    <recommendedName>
        <fullName evidence="5">CxC2-like cysteine cluster KDZ transposase-associated domain-containing protein</fullName>
    </recommendedName>
</protein>
<dbReference type="InParanoid" id="A0A409YLV9"/>
<feature type="region of interest" description="Disordered" evidence="1">
    <location>
        <begin position="711"/>
        <end position="844"/>
    </location>
</feature>
<feature type="compositionally biased region" description="Basic and acidic residues" evidence="1">
    <location>
        <begin position="791"/>
        <end position="800"/>
    </location>
</feature>
<evidence type="ECO:0000313" key="3">
    <source>
        <dbReference type="EMBL" id="PPR04026.1"/>
    </source>
</evidence>
<proteinExistence type="predicted"/>
<dbReference type="Proteomes" id="UP000284706">
    <property type="component" value="Unassembled WGS sequence"/>
</dbReference>
<name>A0A409YLV9_9AGAR</name>
<accession>A0A409YLV9</accession>
<keyword evidence="2" id="KW-0812">Transmembrane</keyword>
<evidence type="ECO:0000313" key="4">
    <source>
        <dbReference type="Proteomes" id="UP000284706"/>
    </source>
</evidence>
<reference evidence="3 4" key="1">
    <citation type="journal article" date="2018" name="Evol. Lett.">
        <title>Horizontal gene cluster transfer increased hallucinogenic mushroom diversity.</title>
        <authorList>
            <person name="Reynolds H.T."/>
            <person name="Vijayakumar V."/>
            <person name="Gluck-Thaler E."/>
            <person name="Korotkin H.B."/>
            <person name="Matheny P.B."/>
            <person name="Slot J.C."/>
        </authorList>
    </citation>
    <scope>NUCLEOTIDE SEQUENCE [LARGE SCALE GENOMIC DNA]</scope>
    <source>
        <strain evidence="3 4">SRW20</strain>
    </source>
</reference>
<evidence type="ECO:0008006" key="5">
    <source>
        <dbReference type="Google" id="ProtNLM"/>
    </source>
</evidence>
<keyword evidence="2" id="KW-1133">Transmembrane helix</keyword>
<dbReference type="InterPro" id="IPR040521">
    <property type="entry name" value="KDZ"/>
</dbReference>
<sequence>MIICMDANFRLKNQLVSNYSQDPGLGIGWAYLLPRQAYEAYVLSRASDDDISTCVGFQALAKANTKFSVGLRYTGVGAAVCGRSEMILPSGVGNLQKGERQVFIHHQARYANMDFIFGSVLQYIMVLLVLISYDVACQWFVNIFTRIEQHWPDSIKPRSTMTLVPAIPKLHEPMHEQKGHQVYSLNLIKGVGLSDCECPERVWAPHNALSNSTKTQGPGSRHDVLDDHFHFWNWLKYIGLGKTLLRRYKAAVAQRNLQQEGHRGLTASLDAKTVSKWERLCLDWDAETFPKKSRNPYHSEETHLSEAQVRKELADEEERRIKEGGVSLHETAPAVFVQMGLELEEAQRRLRPLDEVISAKISTTLGDESSLTEERNNFRVRRRAWEKLLPIYMPGLSLYQAQLAKEDPQAHTPSSKAEDAIIWLPSLIPTSRRPQVCLDGLAEIEERFRDAQCKDSLSKLRRILRVKSRMIHFKNKNIRGQRDGTRSRSVIDRVHLKARNAADCYRACRAAKLALVGHGKWEETFRELNNSDIRGYQDPDRLKPRVGRKGTLEDDQDTQSAGATDPAQEEDFELFNEVRTRRDGTGETRRTLSWIWTTSPTDSTGDQDDVLRVEWAKSRARAARAAEEVMLLKEEMRRVLVFLEWKAAWWQERQSSKREGLGRALEEGVKAFAICQADIQLRLAAHFQFLWQSPLEEAAKDQKDIFQSNKVHDQTTPATTSSATLPTAGSNVNEAGADDDKPGFDNTQAGVDKARATVDNDKPGFDNTKAGVDKARASVNYDNARGGTHKAGGDSKEKPGCDNNEGSDSDDDETDNEHDGKERIDDDDEDEDEEDEIDVWQIRR</sequence>
<evidence type="ECO:0000256" key="1">
    <source>
        <dbReference type="SAM" id="MobiDB-lite"/>
    </source>
</evidence>